<dbReference type="PANTHER" id="PTHR35871">
    <property type="entry name" value="EXPRESSED PROTEIN"/>
    <property type="match status" value="1"/>
</dbReference>
<protein>
    <submittedName>
        <fullName evidence="1">Uncharacterized protein</fullName>
    </submittedName>
</protein>
<organism evidence="1 2">
    <name type="scientific">Tuber magnatum</name>
    <name type="common">white Piedmont truffle</name>
    <dbReference type="NCBI Taxonomy" id="42249"/>
    <lineage>
        <taxon>Eukaryota</taxon>
        <taxon>Fungi</taxon>
        <taxon>Dikarya</taxon>
        <taxon>Ascomycota</taxon>
        <taxon>Pezizomycotina</taxon>
        <taxon>Pezizomycetes</taxon>
        <taxon>Pezizales</taxon>
        <taxon>Tuberaceae</taxon>
        <taxon>Tuber</taxon>
    </lineage>
</organism>
<dbReference type="OrthoDB" id="5401962at2759"/>
<keyword evidence="2" id="KW-1185">Reference proteome</keyword>
<dbReference type="EMBL" id="PYWC01000058">
    <property type="protein sequence ID" value="PWW74615.1"/>
    <property type="molecule type" value="Genomic_DNA"/>
</dbReference>
<reference evidence="1 2" key="1">
    <citation type="submission" date="2018-03" db="EMBL/GenBank/DDBJ databases">
        <title>Genomes of Pezizomycetes fungi and the evolution of truffles.</title>
        <authorList>
            <person name="Murat C."/>
            <person name="Payen T."/>
            <person name="Noel B."/>
            <person name="Kuo A."/>
            <person name="Martin F.M."/>
        </authorList>
    </citation>
    <scope>NUCLEOTIDE SEQUENCE [LARGE SCALE GENOMIC DNA]</scope>
    <source>
        <strain evidence="1">091103-1</strain>
    </source>
</reference>
<name>A0A317SJL5_9PEZI</name>
<dbReference type="Proteomes" id="UP000246991">
    <property type="component" value="Unassembled WGS sequence"/>
</dbReference>
<feature type="non-terminal residue" evidence="1">
    <location>
        <position position="1"/>
    </location>
</feature>
<dbReference type="PANTHER" id="PTHR35871:SF1">
    <property type="entry name" value="CXC1-LIKE CYSTEINE CLUSTER ASSOCIATED WITH KDZ TRANSPOSASES DOMAIN-CONTAINING PROTEIN"/>
    <property type="match status" value="1"/>
</dbReference>
<sequence length="131" mass="15800">NLSGKQPLMWEGFIYLKQQPQSMVFPLNYHNFLVWGKAKGVEQVLWERGLWQHFPFLLECSKWNDKSTCNLTMIEECCTRVVLRAERDIYEQKKYLQEELKGAGQEVIFYPKFHCELNFIERFWCTAKYYA</sequence>
<proteinExistence type="predicted"/>
<evidence type="ECO:0000313" key="2">
    <source>
        <dbReference type="Proteomes" id="UP000246991"/>
    </source>
</evidence>
<accession>A0A317SJL5</accession>
<dbReference type="STRING" id="42249.A0A317SJL5"/>
<dbReference type="AlphaFoldDB" id="A0A317SJL5"/>
<evidence type="ECO:0000313" key="1">
    <source>
        <dbReference type="EMBL" id="PWW74615.1"/>
    </source>
</evidence>
<comment type="caution">
    <text evidence="1">The sequence shown here is derived from an EMBL/GenBank/DDBJ whole genome shotgun (WGS) entry which is preliminary data.</text>
</comment>
<gene>
    <name evidence="1" type="ORF">C7212DRAFT_209359</name>
</gene>